<keyword evidence="1" id="KW-0812">Transmembrane</keyword>
<reference evidence="2 3" key="1">
    <citation type="journal article" date="2019" name="Sci. Data">
        <title>Hybrid genome assembly and annotation of Danionella translucida.</title>
        <authorList>
            <person name="Kadobianskyi M."/>
            <person name="Schulze L."/>
            <person name="Schuelke M."/>
            <person name="Judkewitz B."/>
        </authorList>
    </citation>
    <scope>NUCLEOTIDE SEQUENCE [LARGE SCALE GENOMIC DNA]</scope>
    <source>
        <strain evidence="2 3">Bolton</strain>
    </source>
</reference>
<evidence type="ECO:0000256" key="1">
    <source>
        <dbReference type="SAM" id="Phobius"/>
    </source>
</evidence>
<comment type="caution">
    <text evidence="2">The sequence shown here is derived from an EMBL/GenBank/DDBJ whole genome shotgun (WGS) entry which is preliminary data.</text>
</comment>
<dbReference type="OrthoDB" id="8915654at2759"/>
<keyword evidence="3" id="KW-1185">Reference proteome</keyword>
<evidence type="ECO:0000313" key="2">
    <source>
        <dbReference type="EMBL" id="TRY86697.1"/>
    </source>
</evidence>
<dbReference type="Proteomes" id="UP000316079">
    <property type="component" value="Unassembled WGS sequence"/>
</dbReference>
<gene>
    <name evidence="2" type="ORF">DNTS_028780</name>
</gene>
<dbReference type="AlphaFoldDB" id="A0A553Q9X1"/>
<sequence length="129" mass="14513">MESEIHNFTTSELICVASYPSVSGSKEMRTNLLLQSDAPDSQEYSRQMIISLSVGSISCMLVSLAMIYILRRKLYSMSTLNMFCCKFKISTQPENKPPQSSPVDEVEPYASYIQRVNSIYNSSAELFNA</sequence>
<evidence type="ECO:0000313" key="3">
    <source>
        <dbReference type="Proteomes" id="UP000316079"/>
    </source>
</evidence>
<name>A0A553Q9X1_9TELE</name>
<keyword evidence="1" id="KW-0472">Membrane</keyword>
<proteinExistence type="predicted"/>
<accession>A0A553Q9X1</accession>
<organism evidence="2 3">
    <name type="scientific">Danionella cerebrum</name>
    <dbReference type="NCBI Taxonomy" id="2873325"/>
    <lineage>
        <taxon>Eukaryota</taxon>
        <taxon>Metazoa</taxon>
        <taxon>Chordata</taxon>
        <taxon>Craniata</taxon>
        <taxon>Vertebrata</taxon>
        <taxon>Euteleostomi</taxon>
        <taxon>Actinopterygii</taxon>
        <taxon>Neopterygii</taxon>
        <taxon>Teleostei</taxon>
        <taxon>Ostariophysi</taxon>
        <taxon>Cypriniformes</taxon>
        <taxon>Danionidae</taxon>
        <taxon>Danioninae</taxon>
        <taxon>Danionella</taxon>
    </lineage>
</organism>
<feature type="transmembrane region" description="Helical" evidence="1">
    <location>
        <begin position="48"/>
        <end position="70"/>
    </location>
</feature>
<dbReference type="EMBL" id="SRMA01026192">
    <property type="protein sequence ID" value="TRY86697.1"/>
    <property type="molecule type" value="Genomic_DNA"/>
</dbReference>
<protein>
    <submittedName>
        <fullName evidence="2">Uncharacterized protein</fullName>
    </submittedName>
</protein>
<keyword evidence="1" id="KW-1133">Transmembrane helix</keyword>